<dbReference type="InterPro" id="IPR001789">
    <property type="entry name" value="Sig_transdc_resp-reg_receiver"/>
</dbReference>
<keyword evidence="4 8" id="KW-0597">Phosphoprotein</keyword>
<dbReference type="InterPro" id="IPR036097">
    <property type="entry name" value="HisK_dim/P_sf"/>
</dbReference>
<feature type="region of interest" description="Disordered" evidence="10">
    <location>
        <begin position="527"/>
        <end position="549"/>
    </location>
</feature>
<dbReference type="InterPro" id="IPR004358">
    <property type="entry name" value="Sig_transdc_His_kin-like_C"/>
</dbReference>
<keyword evidence="11" id="KW-0812">Transmembrane</keyword>
<evidence type="ECO:0000256" key="10">
    <source>
        <dbReference type="SAM" id="MobiDB-lite"/>
    </source>
</evidence>
<feature type="modified residue" description="4-aspartylphosphate" evidence="8">
    <location>
        <position position="599"/>
    </location>
</feature>
<feature type="domain" description="Response regulatory" evidence="13">
    <location>
        <begin position="550"/>
        <end position="664"/>
    </location>
</feature>
<keyword evidence="9" id="KW-0175">Coiled coil</keyword>
<dbReference type="PROSITE" id="PS50110">
    <property type="entry name" value="RESPONSE_REGULATORY"/>
    <property type="match status" value="1"/>
</dbReference>
<evidence type="ECO:0000256" key="5">
    <source>
        <dbReference type="ARBA" id="ARBA00022679"/>
    </source>
</evidence>
<dbReference type="SUPFAM" id="SSF158472">
    <property type="entry name" value="HAMP domain-like"/>
    <property type="match status" value="1"/>
</dbReference>
<dbReference type="CDD" id="cd17546">
    <property type="entry name" value="REC_hyHK_CKI1_RcsC-like"/>
    <property type="match status" value="1"/>
</dbReference>
<feature type="domain" description="Histidine kinase" evidence="12">
    <location>
        <begin position="299"/>
        <end position="520"/>
    </location>
</feature>
<accession>A0ABY5ZMQ1</accession>
<dbReference type="PANTHER" id="PTHR45339">
    <property type="entry name" value="HYBRID SIGNAL TRANSDUCTION HISTIDINE KINASE J"/>
    <property type="match status" value="1"/>
</dbReference>
<evidence type="ECO:0000256" key="6">
    <source>
        <dbReference type="ARBA" id="ARBA00022777"/>
    </source>
</evidence>
<dbReference type="Gene3D" id="3.40.50.2300">
    <property type="match status" value="1"/>
</dbReference>
<dbReference type="InterPro" id="IPR036890">
    <property type="entry name" value="HATPase_C_sf"/>
</dbReference>
<dbReference type="CDD" id="cd06225">
    <property type="entry name" value="HAMP"/>
    <property type="match status" value="1"/>
</dbReference>
<dbReference type="EMBL" id="CP092109">
    <property type="protein sequence ID" value="UWZ79913.1"/>
    <property type="molecule type" value="Genomic_DNA"/>
</dbReference>
<protein>
    <recommendedName>
        <fullName evidence="3">histidine kinase</fullName>
        <ecNumber evidence="3">2.7.13.3</ecNumber>
    </recommendedName>
</protein>
<dbReference type="InterPro" id="IPR003594">
    <property type="entry name" value="HATPase_dom"/>
</dbReference>
<evidence type="ECO:0000313" key="16">
    <source>
        <dbReference type="Proteomes" id="UP001060414"/>
    </source>
</evidence>
<dbReference type="InterPro" id="IPR011006">
    <property type="entry name" value="CheY-like_superfamily"/>
</dbReference>
<dbReference type="SUPFAM" id="SSF52172">
    <property type="entry name" value="CheY-like"/>
    <property type="match status" value="1"/>
</dbReference>
<evidence type="ECO:0000259" key="14">
    <source>
        <dbReference type="PROSITE" id="PS50885"/>
    </source>
</evidence>
<dbReference type="SMART" id="SM00304">
    <property type="entry name" value="HAMP"/>
    <property type="match status" value="1"/>
</dbReference>
<reference evidence="15" key="1">
    <citation type="journal article" date="2022" name="Environ. Microbiol.">
        <title>Geoalkalibacter halelectricus SAP #1 sp. nov. possessing extracellular electron transfer and mineral#reducing capabilities from a haloalkaline environment.</title>
        <authorList>
            <person name="Yadav S."/>
            <person name="Singh R."/>
            <person name="Sundharam S.S."/>
            <person name="Chaudhary S."/>
            <person name="Krishnamurthi S."/>
            <person name="Patil S.A."/>
        </authorList>
    </citation>
    <scope>NUCLEOTIDE SEQUENCE</scope>
    <source>
        <strain evidence="15">SAP-1</strain>
    </source>
</reference>
<dbReference type="EC" id="2.7.13.3" evidence="3"/>
<comment type="catalytic activity">
    <reaction evidence="1">
        <text>ATP + protein L-histidine = ADP + protein N-phospho-L-histidine.</text>
        <dbReference type="EC" id="2.7.13.3"/>
    </reaction>
</comment>
<dbReference type="SMART" id="SM00388">
    <property type="entry name" value="HisKA"/>
    <property type="match status" value="1"/>
</dbReference>
<dbReference type="Pfam" id="PF00072">
    <property type="entry name" value="Response_reg"/>
    <property type="match status" value="1"/>
</dbReference>
<keyword evidence="6" id="KW-0418">Kinase</keyword>
<dbReference type="Gene3D" id="3.30.565.10">
    <property type="entry name" value="Histidine kinase-like ATPase, C-terminal domain"/>
    <property type="match status" value="1"/>
</dbReference>
<keyword evidence="15" id="KW-0067">ATP-binding</keyword>
<evidence type="ECO:0000313" key="15">
    <source>
        <dbReference type="EMBL" id="UWZ79913.1"/>
    </source>
</evidence>
<evidence type="ECO:0000256" key="3">
    <source>
        <dbReference type="ARBA" id="ARBA00012438"/>
    </source>
</evidence>
<keyword evidence="5" id="KW-0808">Transferase</keyword>
<keyword evidence="7" id="KW-0902">Two-component regulatory system</keyword>
<evidence type="ECO:0000256" key="9">
    <source>
        <dbReference type="SAM" id="Coils"/>
    </source>
</evidence>
<feature type="transmembrane region" description="Helical" evidence="11">
    <location>
        <begin position="165"/>
        <end position="187"/>
    </location>
</feature>
<dbReference type="RefSeq" id="WP_260748266.1">
    <property type="nucleotide sequence ID" value="NZ_CP092109.1"/>
</dbReference>
<dbReference type="InterPro" id="IPR003661">
    <property type="entry name" value="HisK_dim/P_dom"/>
</dbReference>
<evidence type="ECO:0000259" key="12">
    <source>
        <dbReference type="PROSITE" id="PS50109"/>
    </source>
</evidence>
<dbReference type="InterPro" id="IPR003660">
    <property type="entry name" value="HAMP_dom"/>
</dbReference>
<comment type="subcellular location">
    <subcellularLocation>
        <location evidence="2">Membrane</location>
    </subcellularLocation>
</comment>
<dbReference type="PROSITE" id="PS50109">
    <property type="entry name" value="HIS_KIN"/>
    <property type="match status" value="1"/>
</dbReference>
<evidence type="ECO:0000256" key="11">
    <source>
        <dbReference type="SAM" id="Phobius"/>
    </source>
</evidence>
<dbReference type="SMART" id="SM00448">
    <property type="entry name" value="REC"/>
    <property type="match status" value="1"/>
</dbReference>
<dbReference type="InterPro" id="IPR005467">
    <property type="entry name" value="His_kinase_dom"/>
</dbReference>
<dbReference type="SMART" id="SM00387">
    <property type="entry name" value="HATPase_c"/>
    <property type="match status" value="1"/>
</dbReference>
<dbReference type="Pfam" id="PF00512">
    <property type="entry name" value="HisKA"/>
    <property type="match status" value="1"/>
</dbReference>
<evidence type="ECO:0000259" key="13">
    <source>
        <dbReference type="PROSITE" id="PS50110"/>
    </source>
</evidence>
<sequence>MKAFFGRLPIRRKLTAMTLVTSTVVLVLTAAAFTLVEVVSYRDNAVDKLASLARIVAGNSQAPLLFDDSEAADQLLGTLRVQKNLIAAGIYTPQGEAFTTWGLTGQPPSDVCCCELELPRITALTQGLHRFSGRSLCYFQPIYFDTEHLGFVHLKSDTGELHARLAWFGAGSLGVLALSLLIAYLLASRLQAVISSPILHLAESMEEVSRRRNYAVRVPRQSEDEIGTLMDGFNHMLEQIEQRDNRLEEHRQGLEEQVARRTEELSRANATLAATIQDLRRTKEAAETANRAKSTFLANLSHEIRTPMVGILGMSDLLLSSSLNEHQLQLAETVRGSGEALLGILDDLLDIAKIEAGRLRLVRDAFDPRQVVEDALRLLEITSRAKGLNLQHRIDPRIPPQLLGDGGRLRQIVLNLAGNAVKFTPQGEVRVELSALSIEAERALLRLEVSDTGIGIAADAQARIFVAFAQADTSTSRQFGGSGLGLAIVRELVHLMDGTIELHSNPGQGTTLRCDIPFAIPKPTPVYEPAPASRAAHPEQPGPPSGDQKRILLAEDNPTTQLLVRLILEPLNLHLRLAADGHEALAAMENESFDLILMDCQMPGLDGFEVTRRLRAAGHDVPIVALTANLQRSFRESCLQSGMNDFLGKPFRQAELVALMERWLGDAADQRRDE</sequence>
<proteinExistence type="predicted"/>
<organism evidence="15 16">
    <name type="scientific">Geoalkalibacter halelectricus</name>
    <dbReference type="NCBI Taxonomy" id="2847045"/>
    <lineage>
        <taxon>Bacteria</taxon>
        <taxon>Pseudomonadati</taxon>
        <taxon>Thermodesulfobacteriota</taxon>
        <taxon>Desulfuromonadia</taxon>
        <taxon>Desulfuromonadales</taxon>
        <taxon>Geoalkalibacteraceae</taxon>
        <taxon>Geoalkalibacter</taxon>
    </lineage>
</organism>
<feature type="coiled-coil region" evidence="9">
    <location>
        <begin position="237"/>
        <end position="289"/>
    </location>
</feature>
<dbReference type="GO" id="GO:0005524">
    <property type="term" value="F:ATP binding"/>
    <property type="evidence" value="ECO:0007669"/>
    <property type="project" value="UniProtKB-KW"/>
</dbReference>
<keyword evidence="16" id="KW-1185">Reference proteome</keyword>
<dbReference type="Pfam" id="PF17152">
    <property type="entry name" value="CHASE8"/>
    <property type="match status" value="1"/>
</dbReference>
<evidence type="ECO:0000256" key="2">
    <source>
        <dbReference type="ARBA" id="ARBA00004370"/>
    </source>
</evidence>
<keyword evidence="11" id="KW-0472">Membrane</keyword>
<evidence type="ECO:0000256" key="4">
    <source>
        <dbReference type="ARBA" id="ARBA00022553"/>
    </source>
</evidence>
<dbReference type="SUPFAM" id="SSF47384">
    <property type="entry name" value="Homodimeric domain of signal transducing histidine kinase"/>
    <property type="match status" value="1"/>
</dbReference>
<dbReference type="Gene3D" id="1.10.287.130">
    <property type="match status" value="1"/>
</dbReference>
<dbReference type="SUPFAM" id="SSF55874">
    <property type="entry name" value="ATPase domain of HSP90 chaperone/DNA topoisomerase II/histidine kinase"/>
    <property type="match status" value="1"/>
</dbReference>
<dbReference type="Pfam" id="PF00672">
    <property type="entry name" value="HAMP"/>
    <property type="match status" value="1"/>
</dbReference>
<dbReference type="Pfam" id="PF02518">
    <property type="entry name" value="HATPase_c"/>
    <property type="match status" value="1"/>
</dbReference>
<gene>
    <name evidence="15" type="ORF">L9S41_00600</name>
</gene>
<evidence type="ECO:0000256" key="1">
    <source>
        <dbReference type="ARBA" id="ARBA00000085"/>
    </source>
</evidence>
<evidence type="ECO:0000256" key="7">
    <source>
        <dbReference type="ARBA" id="ARBA00023012"/>
    </source>
</evidence>
<feature type="domain" description="HAMP" evidence="14">
    <location>
        <begin position="192"/>
        <end position="245"/>
    </location>
</feature>
<dbReference type="CDD" id="cd00082">
    <property type="entry name" value="HisKA"/>
    <property type="match status" value="1"/>
</dbReference>
<evidence type="ECO:0000256" key="8">
    <source>
        <dbReference type="PROSITE-ProRule" id="PRU00169"/>
    </source>
</evidence>
<dbReference type="Proteomes" id="UP001060414">
    <property type="component" value="Chromosome"/>
</dbReference>
<dbReference type="CDD" id="cd16922">
    <property type="entry name" value="HATPase_EvgS-ArcB-TorS-like"/>
    <property type="match status" value="1"/>
</dbReference>
<keyword evidence="11" id="KW-1133">Transmembrane helix</keyword>
<keyword evidence="15" id="KW-0547">Nucleotide-binding</keyword>
<dbReference type="Gene3D" id="6.10.340.10">
    <property type="match status" value="1"/>
</dbReference>
<dbReference type="PANTHER" id="PTHR45339:SF1">
    <property type="entry name" value="HYBRID SIGNAL TRANSDUCTION HISTIDINE KINASE J"/>
    <property type="match status" value="1"/>
</dbReference>
<name>A0ABY5ZMQ1_9BACT</name>
<dbReference type="PRINTS" id="PR00344">
    <property type="entry name" value="BCTRLSENSOR"/>
</dbReference>
<dbReference type="PROSITE" id="PS50885">
    <property type="entry name" value="HAMP"/>
    <property type="match status" value="1"/>
</dbReference>
<dbReference type="InterPro" id="IPR033417">
    <property type="entry name" value="CHASE8"/>
</dbReference>